<name>A0AAW2I6G2_9NEOP</name>
<evidence type="ECO:0000256" key="7">
    <source>
        <dbReference type="ARBA" id="ARBA00022833"/>
    </source>
</evidence>
<feature type="active site" evidence="9">
    <location>
        <position position="84"/>
    </location>
</feature>
<dbReference type="InterPro" id="IPR052083">
    <property type="entry name" value="Aminoacylase-1_M20A"/>
</dbReference>
<dbReference type="Pfam" id="PF01546">
    <property type="entry name" value="Peptidase_M20"/>
    <property type="match status" value="1"/>
</dbReference>
<dbReference type="Gene3D" id="1.10.150.900">
    <property type="match status" value="1"/>
</dbReference>
<dbReference type="InterPro" id="IPR001261">
    <property type="entry name" value="ArgE/DapE_CS"/>
</dbReference>
<feature type="binding site" evidence="10">
    <location>
        <position position="115"/>
    </location>
    <ligand>
        <name>Zn(2+)</name>
        <dbReference type="ChEBI" id="CHEBI:29105"/>
        <label>2</label>
    </ligand>
</feature>
<dbReference type="Gene3D" id="3.30.70.360">
    <property type="match status" value="1"/>
</dbReference>
<dbReference type="Gene3D" id="3.40.630.10">
    <property type="entry name" value="Zn peptidases"/>
    <property type="match status" value="1"/>
</dbReference>
<dbReference type="GO" id="GO:0004046">
    <property type="term" value="F:aminoacylase activity"/>
    <property type="evidence" value="ECO:0007669"/>
    <property type="project" value="UniProtKB-EC"/>
</dbReference>
<comment type="subcellular location">
    <subcellularLocation>
        <location evidence="1">Cytoplasm</location>
    </subcellularLocation>
</comment>
<feature type="binding site" evidence="10">
    <location>
        <position position="150"/>
    </location>
    <ligand>
        <name>Zn(2+)</name>
        <dbReference type="ChEBI" id="CHEBI:29105"/>
        <label>2</label>
    </ligand>
</feature>
<dbReference type="AlphaFoldDB" id="A0AAW2I6G2"/>
<proteinExistence type="inferred from homology"/>
<comment type="caution">
    <text evidence="12">The sequence shown here is derived from an EMBL/GenBank/DDBJ whole genome shotgun (WGS) entry which is preliminary data.</text>
</comment>
<organism evidence="12">
    <name type="scientific">Menopon gallinae</name>
    <name type="common">poultry shaft louse</name>
    <dbReference type="NCBI Taxonomy" id="328185"/>
    <lineage>
        <taxon>Eukaryota</taxon>
        <taxon>Metazoa</taxon>
        <taxon>Ecdysozoa</taxon>
        <taxon>Arthropoda</taxon>
        <taxon>Hexapoda</taxon>
        <taxon>Insecta</taxon>
        <taxon>Pterygota</taxon>
        <taxon>Neoptera</taxon>
        <taxon>Paraneoptera</taxon>
        <taxon>Psocodea</taxon>
        <taxon>Troctomorpha</taxon>
        <taxon>Phthiraptera</taxon>
        <taxon>Amblycera</taxon>
        <taxon>Menoponidae</taxon>
        <taxon>Menopon</taxon>
    </lineage>
</organism>
<dbReference type="FunFam" id="1.10.150.900:FF:000001">
    <property type="entry name" value="Aminoacylase-1, putative"/>
    <property type="match status" value="1"/>
</dbReference>
<dbReference type="InterPro" id="IPR011650">
    <property type="entry name" value="Peptidase_M20_dimer"/>
</dbReference>
<evidence type="ECO:0000256" key="3">
    <source>
        <dbReference type="ARBA" id="ARBA00011913"/>
    </source>
</evidence>
<dbReference type="FunFam" id="3.40.630.10:FF:000019">
    <property type="entry name" value="Aminoacylase 1"/>
    <property type="match status" value="1"/>
</dbReference>
<dbReference type="GO" id="GO:0046872">
    <property type="term" value="F:metal ion binding"/>
    <property type="evidence" value="ECO:0007669"/>
    <property type="project" value="UniProtKB-KW"/>
</dbReference>
<dbReference type="SUPFAM" id="SSF55031">
    <property type="entry name" value="Bacterial exopeptidase dimerisation domain"/>
    <property type="match status" value="1"/>
</dbReference>
<dbReference type="EMBL" id="JARGDH010000002">
    <property type="protein sequence ID" value="KAL0277546.1"/>
    <property type="molecule type" value="Genomic_DNA"/>
</dbReference>
<feature type="binding site" evidence="10">
    <location>
        <position position="82"/>
    </location>
    <ligand>
        <name>Zn(2+)</name>
        <dbReference type="ChEBI" id="CHEBI:29105"/>
        <label>1</label>
    </ligand>
</feature>
<protein>
    <recommendedName>
        <fullName evidence="3">N-acyl-aliphatic-L-amino acid amidohydrolase</fullName>
        <ecNumber evidence="3">3.5.1.14</ecNumber>
    </recommendedName>
    <alternativeName>
        <fullName evidence="8">N-acyl-L-amino-acid amidohydrolase</fullName>
    </alternativeName>
</protein>
<gene>
    <name evidence="12" type="ORF">PYX00_004793</name>
</gene>
<feature type="domain" description="Peptidase M20 dimerisation" evidence="11">
    <location>
        <begin position="190"/>
        <end position="299"/>
    </location>
</feature>
<evidence type="ECO:0000256" key="10">
    <source>
        <dbReference type="PIRSR" id="PIRSR036696-2"/>
    </source>
</evidence>
<dbReference type="InterPro" id="IPR036264">
    <property type="entry name" value="Bact_exopeptidase_dim_dom"/>
</dbReference>
<evidence type="ECO:0000256" key="6">
    <source>
        <dbReference type="ARBA" id="ARBA00022801"/>
    </source>
</evidence>
<evidence type="ECO:0000256" key="1">
    <source>
        <dbReference type="ARBA" id="ARBA00004496"/>
    </source>
</evidence>
<feature type="binding site" evidence="10">
    <location>
        <position position="115"/>
    </location>
    <ligand>
        <name>Zn(2+)</name>
        <dbReference type="ChEBI" id="CHEBI:29105"/>
        <label>1</label>
    </ligand>
</feature>
<keyword evidence="5 10" id="KW-0479">Metal-binding</keyword>
<keyword evidence="6" id="KW-0378">Hydrolase</keyword>
<evidence type="ECO:0000256" key="8">
    <source>
        <dbReference type="ARBA" id="ARBA00029656"/>
    </source>
</evidence>
<dbReference type="NCBIfam" id="TIGR01880">
    <property type="entry name" value="Ac-peptdase-euk"/>
    <property type="match status" value="1"/>
</dbReference>
<dbReference type="InterPro" id="IPR002933">
    <property type="entry name" value="Peptidase_M20"/>
</dbReference>
<sequence>MPATRSKAELDQIAVANFCTYLKIPSVHPNVDYTECIAFIKDQAAQIGLEYRLFEFVKNKPIIVLTWEGKNPKLPSILLNSHMDVVPVYPELWNHDPFGAEIDAQGNIYARGSQDMKCVGIQYLETIRRLKESGEKLERTIHLSFVPDEEIGGFDGMKIFVHTQEFRSLNVGFALDEGMSSADPFFLIYYAERTVVQIEFTIPGTEGHGSLLLRDTAGEKLRRLLDFVMQFRQTQVDKLESNPDILIGDVTTANLTMIKGGVEPNVIPPELFVTVDFRVAIDFDLKKFEEQVRSWAAQAGQGITLRFVQKNNLVKPTMLDETNPYWMAMKKQLDDMKATYKKAVFPGATDSRYCREVGIPVVGFSPINSTPVLLHANDEFLNKGVFLKGIDIYMKIIPAIANV</sequence>
<dbReference type="EC" id="3.5.1.14" evidence="3"/>
<reference evidence="12" key="1">
    <citation type="journal article" date="2024" name="Gigascience">
        <title>Chromosome-level genome of the poultry shaft louse Menopon gallinae provides insight into the host-switching and adaptive evolution of parasitic lice.</title>
        <authorList>
            <person name="Xu Y."/>
            <person name="Ma L."/>
            <person name="Liu S."/>
            <person name="Liang Y."/>
            <person name="Liu Q."/>
            <person name="He Z."/>
            <person name="Tian L."/>
            <person name="Duan Y."/>
            <person name="Cai W."/>
            <person name="Li H."/>
            <person name="Song F."/>
        </authorList>
    </citation>
    <scope>NUCLEOTIDE SEQUENCE</scope>
    <source>
        <strain evidence="12">Cailab_2023a</strain>
    </source>
</reference>
<dbReference type="SUPFAM" id="SSF53187">
    <property type="entry name" value="Zn-dependent exopeptidases"/>
    <property type="match status" value="1"/>
</dbReference>
<feature type="binding site" evidence="10">
    <location>
        <position position="177"/>
    </location>
    <ligand>
        <name>Zn(2+)</name>
        <dbReference type="ChEBI" id="CHEBI:29105"/>
        <label>1</label>
    </ligand>
</feature>
<feature type="binding site" evidence="10">
    <location>
        <position position="375"/>
    </location>
    <ligand>
        <name>Zn(2+)</name>
        <dbReference type="ChEBI" id="CHEBI:29105"/>
        <label>2</label>
    </ligand>
</feature>
<keyword evidence="7 10" id="KW-0862">Zinc</keyword>
<evidence type="ECO:0000256" key="5">
    <source>
        <dbReference type="ARBA" id="ARBA00022723"/>
    </source>
</evidence>
<accession>A0AAW2I6G2</accession>
<comment type="cofactor">
    <cofactor evidence="10">
        <name>Zn(2+)</name>
        <dbReference type="ChEBI" id="CHEBI:29105"/>
    </cofactor>
    <text evidence="10">Binds 2 Zn(2+) ions per subunit.</text>
</comment>
<dbReference type="PROSITE" id="PS00759">
    <property type="entry name" value="ARGE_DAPE_CPG2_2"/>
    <property type="match status" value="1"/>
</dbReference>
<feature type="active site" description="Proton acceptor" evidence="9">
    <location>
        <position position="149"/>
    </location>
</feature>
<dbReference type="PANTHER" id="PTHR45892:SF1">
    <property type="entry name" value="AMINOACYLASE-1"/>
    <property type="match status" value="1"/>
</dbReference>
<dbReference type="GO" id="GO:0006520">
    <property type="term" value="P:amino acid metabolic process"/>
    <property type="evidence" value="ECO:0007669"/>
    <property type="project" value="InterPro"/>
</dbReference>
<dbReference type="EMBL" id="JARGDH010000002">
    <property type="protein sequence ID" value="KAL0277545.1"/>
    <property type="molecule type" value="Genomic_DNA"/>
</dbReference>
<evidence type="ECO:0000256" key="2">
    <source>
        <dbReference type="ARBA" id="ARBA00006247"/>
    </source>
</evidence>
<comment type="similarity">
    <text evidence="2">Belongs to the peptidase M20A family.</text>
</comment>
<evidence type="ECO:0000256" key="9">
    <source>
        <dbReference type="PIRSR" id="PIRSR036696-1"/>
    </source>
</evidence>
<dbReference type="FunFam" id="3.30.70.360:FF:000005">
    <property type="entry name" value="Putative Aminoacylase-1"/>
    <property type="match status" value="1"/>
</dbReference>
<dbReference type="InterPro" id="IPR010159">
    <property type="entry name" value="N-acyl_aa_amidohydrolase"/>
</dbReference>
<evidence type="ECO:0000313" key="12">
    <source>
        <dbReference type="EMBL" id="KAL0277546.1"/>
    </source>
</evidence>
<dbReference type="CDD" id="cd05646">
    <property type="entry name" value="M20_AcylaseI_like"/>
    <property type="match status" value="1"/>
</dbReference>
<dbReference type="GO" id="GO:0005737">
    <property type="term" value="C:cytoplasm"/>
    <property type="evidence" value="ECO:0007669"/>
    <property type="project" value="UniProtKB-SubCell"/>
</dbReference>
<evidence type="ECO:0000256" key="4">
    <source>
        <dbReference type="ARBA" id="ARBA00022490"/>
    </source>
</evidence>
<dbReference type="Pfam" id="PF07687">
    <property type="entry name" value="M20_dimer"/>
    <property type="match status" value="1"/>
</dbReference>
<evidence type="ECO:0000259" key="11">
    <source>
        <dbReference type="Pfam" id="PF07687"/>
    </source>
</evidence>
<dbReference type="PROSITE" id="PS00758">
    <property type="entry name" value="ARGE_DAPE_CPG2_1"/>
    <property type="match status" value="1"/>
</dbReference>
<keyword evidence="4" id="KW-0963">Cytoplasm</keyword>
<dbReference type="PIRSF" id="PIRSF036696">
    <property type="entry name" value="ACY-1"/>
    <property type="match status" value="1"/>
</dbReference>
<dbReference type="EMBL" id="JARGDH010000002">
    <property type="protein sequence ID" value="KAL0277547.1"/>
    <property type="molecule type" value="Genomic_DNA"/>
</dbReference>
<dbReference type="PANTHER" id="PTHR45892">
    <property type="entry name" value="AMINOACYLASE-1"/>
    <property type="match status" value="1"/>
</dbReference>